<sequence length="78" mass="8992">MVLSGRRDKRVERRKRREGAANLVVPPCHWSQHALTLPPAGTWRESVMEIHFLLLLRFLPPQGLQWPCGREGPGVRED</sequence>
<evidence type="ECO:0000313" key="1">
    <source>
        <dbReference type="EMBL" id="MPC51238.1"/>
    </source>
</evidence>
<dbReference type="EMBL" id="VSRR010010051">
    <property type="protein sequence ID" value="MPC51238.1"/>
    <property type="molecule type" value="Genomic_DNA"/>
</dbReference>
<dbReference type="Proteomes" id="UP000324222">
    <property type="component" value="Unassembled WGS sequence"/>
</dbReference>
<reference evidence="1 2" key="1">
    <citation type="submission" date="2019-05" db="EMBL/GenBank/DDBJ databases">
        <title>Another draft genome of Portunus trituberculatus and its Hox gene families provides insights of decapod evolution.</title>
        <authorList>
            <person name="Jeong J.-H."/>
            <person name="Song I."/>
            <person name="Kim S."/>
            <person name="Choi T."/>
            <person name="Kim D."/>
            <person name="Ryu S."/>
            <person name="Kim W."/>
        </authorList>
    </citation>
    <scope>NUCLEOTIDE SEQUENCE [LARGE SCALE GENOMIC DNA]</scope>
    <source>
        <tissue evidence="1">Muscle</tissue>
    </source>
</reference>
<dbReference type="AlphaFoldDB" id="A0A5B7G269"/>
<gene>
    <name evidence="1" type="ORF">E2C01_045082</name>
</gene>
<evidence type="ECO:0000313" key="2">
    <source>
        <dbReference type="Proteomes" id="UP000324222"/>
    </source>
</evidence>
<protein>
    <submittedName>
        <fullName evidence="1">Uncharacterized protein</fullName>
    </submittedName>
</protein>
<accession>A0A5B7G269</accession>
<proteinExistence type="predicted"/>
<organism evidence="1 2">
    <name type="scientific">Portunus trituberculatus</name>
    <name type="common">Swimming crab</name>
    <name type="synonym">Neptunus trituberculatus</name>
    <dbReference type="NCBI Taxonomy" id="210409"/>
    <lineage>
        <taxon>Eukaryota</taxon>
        <taxon>Metazoa</taxon>
        <taxon>Ecdysozoa</taxon>
        <taxon>Arthropoda</taxon>
        <taxon>Crustacea</taxon>
        <taxon>Multicrustacea</taxon>
        <taxon>Malacostraca</taxon>
        <taxon>Eumalacostraca</taxon>
        <taxon>Eucarida</taxon>
        <taxon>Decapoda</taxon>
        <taxon>Pleocyemata</taxon>
        <taxon>Brachyura</taxon>
        <taxon>Eubrachyura</taxon>
        <taxon>Portunoidea</taxon>
        <taxon>Portunidae</taxon>
        <taxon>Portuninae</taxon>
        <taxon>Portunus</taxon>
    </lineage>
</organism>
<name>A0A5B7G269_PORTR</name>
<keyword evidence="2" id="KW-1185">Reference proteome</keyword>
<comment type="caution">
    <text evidence="1">The sequence shown here is derived from an EMBL/GenBank/DDBJ whole genome shotgun (WGS) entry which is preliminary data.</text>
</comment>